<gene>
    <name evidence="2 3" type="primary">phnX</name>
    <name evidence="3" type="ORF">ACFQ3J_15305</name>
</gene>
<keyword evidence="1 2" id="KW-0704">Schiff base</keyword>
<reference evidence="4" key="1">
    <citation type="journal article" date="2019" name="Int. J. Syst. Evol. Microbiol.">
        <title>The Global Catalogue of Microorganisms (GCM) 10K type strain sequencing project: providing services to taxonomists for standard genome sequencing and annotation.</title>
        <authorList>
            <consortium name="The Broad Institute Genomics Platform"/>
            <consortium name="The Broad Institute Genome Sequencing Center for Infectious Disease"/>
            <person name="Wu L."/>
            <person name="Ma J."/>
        </authorList>
    </citation>
    <scope>NUCLEOTIDE SEQUENCE [LARGE SCALE GENOMIC DNA]</scope>
    <source>
        <strain evidence="4">CCUG 53519</strain>
    </source>
</reference>
<dbReference type="EMBL" id="JBHTKX010000001">
    <property type="protein sequence ID" value="MFD1129539.1"/>
    <property type="molecule type" value="Genomic_DNA"/>
</dbReference>
<evidence type="ECO:0000256" key="1">
    <source>
        <dbReference type="ARBA" id="ARBA00023270"/>
    </source>
</evidence>
<dbReference type="RefSeq" id="WP_251582497.1">
    <property type="nucleotide sequence ID" value="NZ_JBHTKX010000001.1"/>
</dbReference>
<comment type="subunit">
    <text evidence="2">Homodimer.</text>
</comment>
<dbReference type="SFLD" id="SFLDG01135">
    <property type="entry name" value="C1.5.6:_HAD__Beta-PGM__Phospha"/>
    <property type="match status" value="1"/>
</dbReference>
<dbReference type="PANTHER" id="PTHR43434:SF19">
    <property type="entry name" value="PHOSPHONOACETALDEHYDE HYDROLASE"/>
    <property type="match status" value="1"/>
</dbReference>
<feature type="binding site" evidence="2">
    <location>
        <position position="182"/>
    </location>
    <ligand>
        <name>Mg(2+)</name>
        <dbReference type="ChEBI" id="CHEBI:18420"/>
    </ligand>
</feature>
<dbReference type="SUPFAM" id="SSF56784">
    <property type="entry name" value="HAD-like"/>
    <property type="match status" value="1"/>
</dbReference>
<feature type="active site" description="Nucleophile" evidence="2">
    <location>
        <position position="8"/>
    </location>
</feature>
<comment type="catalytic activity">
    <reaction evidence="2">
        <text>phosphonoacetaldehyde + H2O = acetaldehyde + phosphate + H(+)</text>
        <dbReference type="Rhea" id="RHEA:18905"/>
        <dbReference type="ChEBI" id="CHEBI:15343"/>
        <dbReference type="ChEBI" id="CHEBI:15377"/>
        <dbReference type="ChEBI" id="CHEBI:15378"/>
        <dbReference type="ChEBI" id="CHEBI:43474"/>
        <dbReference type="ChEBI" id="CHEBI:58383"/>
        <dbReference type="EC" id="3.11.1.1"/>
    </reaction>
</comment>
<name>A0ABW3Q2P5_9BACL</name>
<comment type="caution">
    <text evidence="3">The sequence shown here is derived from an EMBL/GenBank/DDBJ whole genome shotgun (WGS) entry which is preliminary data.</text>
</comment>
<dbReference type="InterPro" id="IPR023198">
    <property type="entry name" value="PGP-like_dom2"/>
</dbReference>
<dbReference type="Gene3D" id="3.40.50.1000">
    <property type="entry name" value="HAD superfamily/HAD-like"/>
    <property type="match status" value="1"/>
</dbReference>
<feature type="binding site" evidence="2">
    <location>
        <position position="8"/>
    </location>
    <ligand>
        <name>Mg(2+)</name>
        <dbReference type="ChEBI" id="CHEBI:18420"/>
    </ligand>
</feature>
<comment type="similarity">
    <text evidence="2">Belongs to the HAD-like hydrolase superfamily. PhnX family.</text>
</comment>
<dbReference type="InterPro" id="IPR050155">
    <property type="entry name" value="HAD-like_hydrolase_sf"/>
</dbReference>
<sequence length="266" mass="29557">MIRTVILDWAGTMVDYGSFAPVEAFRRLFDEHGIVVSSEVIRKPMGRMKIDHLRDICEDQGVSAAWQERYGRLPNVQDVLTMYEAFEPMLFSLLDQFAVPVPGAVAMADRLHAKGITIGTTTGYTRAMLDVIVPEAAKHGYKPDSVIAPDETAAGRPYPWMIFRNAEALGTIQMKDIVKCGDTEADMREGRNAGVWAVGVVFGGNELGLTEEEVRKLPEGEKQKRFDEIAEQLKKAGAHYVISEIGELDQVIEDINLRMVNGELPC</sequence>
<dbReference type="Pfam" id="PF00702">
    <property type="entry name" value="Hydrolase"/>
    <property type="match status" value="1"/>
</dbReference>
<dbReference type="HAMAP" id="MF_01375">
    <property type="entry name" value="PhnX"/>
    <property type="match status" value="1"/>
</dbReference>
<dbReference type="Proteomes" id="UP001597169">
    <property type="component" value="Unassembled WGS sequence"/>
</dbReference>
<keyword evidence="2 3" id="KW-0378">Hydrolase</keyword>
<dbReference type="InterPro" id="IPR036412">
    <property type="entry name" value="HAD-like_sf"/>
</dbReference>
<keyword evidence="4" id="KW-1185">Reference proteome</keyword>
<dbReference type="PANTHER" id="PTHR43434">
    <property type="entry name" value="PHOSPHOGLYCOLATE PHOSPHATASE"/>
    <property type="match status" value="1"/>
</dbReference>
<keyword evidence="2" id="KW-0479">Metal-binding</keyword>
<dbReference type="InterPro" id="IPR006323">
    <property type="entry name" value="Phosphonoacetald_hydro"/>
</dbReference>
<comment type="function">
    <text evidence="2">Involved in phosphonate degradation.</text>
</comment>
<feature type="binding site" evidence="2">
    <location>
        <position position="10"/>
    </location>
    <ligand>
        <name>Mg(2+)</name>
        <dbReference type="ChEBI" id="CHEBI:18420"/>
    </ligand>
</feature>
<dbReference type="NCBIfam" id="TIGR01422">
    <property type="entry name" value="phosphonatase"/>
    <property type="match status" value="1"/>
</dbReference>
<keyword evidence="2" id="KW-0460">Magnesium</keyword>
<evidence type="ECO:0000313" key="4">
    <source>
        <dbReference type="Proteomes" id="UP001597169"/>
    </source>
</evidence>
<evidence type="ECO:0000313" key="3">
    <source>
        <dbReference type="EMBL" id="MFD1129539.1"/>
    </source>
</evidence>
<dbReference type="GO" id="GO:0050194">
    <property type="term" value="F:phosphonoacetaldehyde hydrolase activity"/>
    <property type="evidence" value="ECO:0007669"/>
    <property type="project" value="UniProtKB-EC"/>
</dbReference>
<dbReference type="SFLD" id="SFLDS00003">
    <property type="entry name" value="Haloacid_Dehalogenase"/>
    <property type="match status" value="1"/>
</dbReference>
<accession>A0ABW3Q2P5</accession>
<feature type="active site" description="Schiff-base intermediate with substrate" evidence="2">
    <location>
        <position position="49"/>
    </location>
</feature>
<protein>
    <recommendedName>
        <fullName evidence="2">Phosphonoacetaldehyde hydrolase</fullName>
        <shortName evidence="2">Phosphonatase</shortName>
        <ecNumber evidence="2">3.11.1.1</ecNumber>
    </recommendedName>
    <alternativeName>
        <fullName evidence="2">Phosphonoacetaldehyde phosphonohydrolase</fullName>
    </alternativeName>
</protein>
<dbReference type="SFLD" id="SFLDG01129">
    <property type="entry name" value="C1.5:_HAD__Beta-PGM__Phosphata"/>
    <property type="match status" value="1"/>
</dbReference>
<proteinExistence type="inferred from homology"/>
<dbReference type="InterPro" id="IPR023214">
    <property type="entry name" value="HAD_sf"/>
</dbReference>
<comment type="cofactor">
    <cofactor evidence="2">
        <name>Mg(2+)</name>
        <dbReference type="ChEBI" id="CHEBI:18420"/>
    </cofactor>
    <text evidence="2">Binds 1 Mg(2+) ion per subunit.</text>
</comment>
<evidence type="ECO:0000256" key="2">
    <source>
        <dbReference type="HAMAP-Rule" id="MF_01375"/>
    </source>
</evidence>
<dbReference type="EC" id="3.11.1.1" evidence="2"/>
<dbReference type="Gene3D" id="1.10.150.240">
    <property type="entry name" value="Putative phosphatase, domain 2"/>
    <property type="match status" value="1"/>
</dbReference>
<organism evidence="3 4">
    <name type="scientific">Paenibacillus provencensis</name>
    <dbReference type="NCBI Taxonomy" id="441151"/>
    <lineage>
        <taxon>Bacteria</taxon>
        <taxon>Bacillati</taxon>
        <taxon>Bacillota</taxon>
        <taxon>Bacilli</taxon>
        <taxon>Bacillales</taxon>
        <taxon>Paenibacillaceae</taxon>
        <taxon>Paenibacillus</taxon>
    </lineage>
</organism>